<keyword evidence="7" id="KW-1133">Transmembrane helix</keyword>
<dbReference type="InterPro" id="IPR002401">
    <property type="entry name" value="Cyt_P450_E_grp-I"/>
</dbReference>
<comment type="caution">
    <text evidence="8">The sequence shown here is derived from an EMBL/GenBank/DDBJ whole genome shotgun (WGS) entry which is preliminary data.</text>
</comment>
<comment type="cofactor">
    <cofactor evidence="1">
        <name>heme</name>
        <dbReference type="ChEBI" id="CHEBI:30413"/>
    </cofactor>
</comment>
<keyword evidence="5 6" id="KW-0408">Iron</keyword>
<keyword evidence="9" id="KW-1185">Reference proteome</keyword>
<evidence type="ECO:0000256" key="6">
    <source>
        <dbReference type="RuleBase" id="RU000461"/>
    </source>
</evidence>
<reference evidence="8 9" key="1">
    <citation type="submission" date="2024-09" db="EMBL/GenBank/DDBJ databases">
        <title>Rethinking Asexuality: The Enigmatic Case of Functional Sexual Genes in Lepraria (Stereocaulaceae).</title>
        <authorList>
            <person name="Doellman M."/>
            <person name="Sun Y."/>
            <person name="Barcenas-Pena A."/>
            <person name="Lumbsch H.T."/>
            <person name="Grewe F."/>
        </authorList>
    </citation>
    <scope>NUCLEOTIDE SEQUENCE [LARGE SCALE GENOMIC DNA]</scope>
    <source>
        <strain evidence="8 9">Grewe 0041</strain>
    </source>
</reference>
<keyword evidence="6" id="KW-0560">Oxidoreductase</keyword>
<protein>
    <recommendedName>
        <fullName evidence="10">Cytochrome P450</fullName>
    </recommendedName>
</protein>
<dbReference type="InterPro" id="IPR001128">
    <property type="entry name" value="Cyt_P450"/>
</dbReference>
<dbReference type="Pfam" id="PF00067">
    <property type="entry name" value="p450"/>
    <property type="match status" value="1"/>
</dbReference>
<organism evidence="8 9">
    <name type="scientific">Lepraria finkii</name>
    <dbReference type="NCBI Taxonomy" id="1340010"/>
    <lineage>
        <taxon>Eukaryota</taxon>
        <taxon>Fungi</taxon>
        <taxon>Dikarya</taxon>
        <taxon>Ascomycota</taxon>
        <taxon>Pezizomycotina</taxon>
        <taxon>Lecanoromycetes</taxon>
        <taxon>OSLEUM clade</taxon>
        <taxon>Lecanoromycetidae</taxon>
        <taxon>Lecanorales</taxon>
        <taxon>Lecanorineae</taxon>
        <taxon>Stereocaulaceae</taxon>
        <taxon>Lepraria</taxon>
    </lineage>
</organism>
<dbReference type="CDD" id="cd11058">
    <property type="entry name" value="CYP60B-like"/>
    <property type="match status" value="1"/>
</dbReference>
<evidence type="ECO:0000313" key="9">
    <source>
        <dbReference type="Proteomes" id="UP001590951"/>
    </source>
</evidence>
<dbReference type="SUPFAM" id="SSF48264">
    <property type="entry name" value="Cytochrome P450"/>
    <property type="match status" value="1"/>
</dbReference>
<feature type="transmembrane region" description="Helical" evidence="7">
    <location>
        <begin position="9"/>
        <end position="31"/>
    </location>
</feature>
<dbReference type="Proteomes" id="UP001590951">
    <property type="component" value="Unassembled WGS sequence"/>
</dbReference>
<dbReference type="PRINTS" id="PR00385">
    <property type="entry name" value="P450"/>
</dbReference>
<dbReference type="InterPro" id="IPR017972">
    <property type="entry name" value="Cyt_P450_CS"/>
</dbReference>
<keyword evidence="3 6" id="KW-0349">Heme</keyword>
<keyword evidence="7" id="KW-0472">Membrane</keyword>
<dbReference type="InterPro" id="IPR050121">
    <property type="entry name" value="Cytochrome_P450_monoxygenase"/>
</dbReference>
<evidence type="ECO:0008006" key="10">
    <source>
        <dbReference type="Google" id="ProtNLM"/>
    </source>
</evidence>
<comment type="similarity">
    <text evidence="2 6">Belongs to the cytochrome P450 family.</text>
</comment>
<evidence type="ECO:0000313" key="8">
    <source>
        <dbReference type="EMBL" id="KAL2045342.1"/>
    </source>
</evidence>
<dbReference type="EMBL" id="JBHFEH010000156">
    <property type="protein sequence ID" value="KAL2045342.1"/>
    <property type="molecule type" value="Genomic_DNA"/>
</dbReference>
<keyword evidence="4 6" id="KW-0479">Metal-binding</keyword>
<evidence type="ECO:0000256" key="7">
    <source>
        <dbReference type="SAM" id="Phobius"/>
    </source>
</evidence>
<name>A0ABR4AHU0_9LECA</name>
<evidence type="ECO:0000256" key="3">
    <source>
        <dbReference type="ARBA" id="ARBA00022617"/>
    </source>
</evidence>
<evidence type="ECO:0000256" key="5">
    <source>
        <dbReference type="ARBA" id="ARBA00023004"/>
    </source>
</evidence>
<evidence type="ECO:0000256" key="1">
    <source>
        <dbReference type="ARBA" id="ARBA00001971"/>
    </source>
</evidence>
<evidence type="ECO:0000256" key="4">
    <source>
        <dbReference type="ARBA" id="ARBA00022723"/>
    </source>
</evidence>
<evidence type="ECO:0000256" key="2">
    <source>
        <dbReference type="ARBA" id="ARBA00010617"/>
    </source>
</evidence>
<keyword evidence="6" id="KW-0503">Monooxygenase</keyword>
<dbReference type="PANTHER" id="PTHR24305">
    <property type="entry name" value="CYTOCHROME P450"/>
    <property type="match status" value="1"/>
</dbReference>
<dbReference type="PRINTS" id="PR00463">
    <property type="entry name" value="EP450I"/>
</dbReference>
<dbReference type="PROSITE" id="PS00086">
    <property type="entry name" value="CYTOCHROME_P450"/>
    <property type="match status" value="1"/>
</dbReference>
<accession>A0ABR4AHU0</accession>
<dbReference type="PANTHER" id="PTHR24305:SF210">
    <property type="entry name" value="CYTOCHROME P450 MONOOXYGENASE ASQL-RELATED"/>
    <property type="match status" value="1"/>
</dbReference>
<dbReference type="InterPro" id="IPR036396">
    <property type="entry name" value="Cyt_P450_sf"/>
</dbReference>
<keyword evidence="7" id="KW-0812">Transmembrane</keyword>
<proteinExistence type="inferred from homology"/>
<gene>
    <name evidence="8" type="ORF">ABVK25_012182</name>
</gene>
<dbReference type="Gene3D" id="1.10.630.10">
    <property type="entry name" value="Cytochrome P450"/>
    <property type="match status" value="1"/>
</dbReference>
<sequence>MASHDGKWALFWVSLTILATWTFLQVIYNLFGHPLSRFAGPRHFAASRIPYVYTSFSGRLAVKFHELHTEYGSVVRTAPNELSFIEPSAWRTIYDRKNEHQTPFRKNYDSFNETRSQIRRSMYLAGDQEHARMRKILSHAFSPGALRSQEPLLQKHVRELMEGVDHERLNNKGIVDLEKWYSWIAFDMIGDTSFGEPFNCISEPDHRSWPLMLSRVRKVITGVSGLKSIAPSLPLLQYLLPGSILQKSVLQHVVNALAFDLGKVKDRIASKPSRGDVLSSIVQHNHENGSLDDTEIMANASLFILAGTETVATLLSAVTYFLTQNPGALRNLAEEIRGNFKDESLLTAQNLAHTPYLTACLEEAMRLVPPVPEGLPRVTPPEGEYICGHWVPGGTFVQISTLAANLSLSNFTDPLSFIPERWLATSPHSCTSDRKQASQPFSTGPRNCIGQALALSEVRLVIAKIIRRYDLRCIMQDSWTDQPTYLLWDRKPLLVELIPVID</sequence>